<dbReference type="Gramene" id="CDP13161">
    <property type="protein sequence ID" value="CDP13161"/>
    <property type="gene ID" value="GSCOC_T00038008001"/>
</dbReference>
<protein>
    <submittedName>
        <fullName evidence="1">Uncharacterized protein</fullName>
    </submittedName>
</protein>
<dbReference type="Proteomes" id="UP000295252">
    <property type="component" value="Chromosome I"/>
</dbReference>
<organism evidence="1 2">
    <name type="scientific">Coffea canephora</name>
    <name type="common">Robusta coffee</name>
    <dbReference type="NCBI Taxonomy" id="49390"/>
    <lineage>
        <taxon>Eukaryota</taxon>
        <taxon>Viridiplantae</taxon>
        <taxon>Streptophyta</taxon>
        <taxon>Embryophyta</taxon>
        <taxon>Tracheophyta</taxon>
        <taxon>Spermatophyta</taxon>
        <taxon>Magnoliopsida</taxon>
        <taxon>eudicotyledons</taxon>
        <taxon>Gunneridae</taxon>
        <taxon>Pentapetalae</taxon>
        <taxon>asterids</taxon>
        <taxon>lamiids</taxon>
        <taxon>Gentianales</taxon>
        <taxon>Rubiaceae</taxon>
        <taxon>Ixoroideae</taxon>
        <taxon>Gardenieae complex</taxon>
        <taxon>Bertiereae - Coffeeae clade</taxon>
        <taxon>Coffeeae</taxon>
        <taxon>Coffea</taxon>
    </lineage>
</organism>
<evidence type="ECO:0000313" key="2">
    <source>
        <dbReference type="Proteomes" id="UP000295252"/>
    </source>
</evidence>
<gene>
    <name evidence="1" type="ORF">GSCOC_T00038008001</name>
</gene>
<keyword evidence="2" id="KW-1185">Reference proteome</keyword>
<dbReference type="AlphaFoldDB" id="A0A068UXN0"/>
<reference evidence="2" key="1">
    <citation type="journal article" date="2014" name="Science">
        <title>The coffee genome provides insight into the convergent evolution of caffeine biosynthesis.</title>
        <authorList>
            <person name="Denoeud F."/>
            <person name="Carretero-Paulet L."/>
            <person name="Dereeper A."/>
            <person name="Droc G."/>
            <person name="Guyot R."/>
            <person name="Pietrella M."/>
            <person name="Zheng C."/>
            <person name="Alberti A."/>
            <person name="Anthony F."/>
            <person name="Aprea G."/>
            <person name="Aury J.M."/>
            <person name="Bento P."/>
            <person name="Bernard M."/>
            <person name="Bocs S."/>
            <person name="Campa C."/>
            <person name="Cenci A."/>
            <person name="Combes M.C."/>
            <person name="Crouzillat D."/>
            <person name="Da Silva C."/>
            <person name="Daddiego L."/>
            <person name="De Bellis F."/>
            <person name="Dussert S."/>
            <person name="Garsmeur O."/>
            <person name="Gayraud T."/>
            <person name="Guignon V."/>
            <person name="Jahn K."/>
            <person name="Jamilloux V."/>
            <person name="Joet T."/>
            <person name="Labadie K."/>
            <person name="Lan T."/>
            <person name="Leclercq J."/>
            <person name="Lepelley M."/>
            <person name="Leroy T."/>
            <person name="Li L.T."/>
            <person name="Librado P."/>
            <person name="Lopez L."/>
            <person name="Munoz A."/>
            <person name="Noel B."/>
            <person name="Pallavicini A."/>
            <person name="Perrotta G."/>
            <person name="Poncet V."/>
            <person name="Pot D."/>
            <person name="Priyono X."/>
            <person name="Rigoreau M."/>
            <person name="Rouard M."/>
            <person name="Rozas J."/>
            <person name="Tranchant-Dubreuil C."/>
            <person name="VanBuren R."/>
            <person name="Zhang Q."/>
            <person name="Andrade A.C."/>
            <person name="Argout X."/>
            <person name="Bertrand B."/>
            <person name="de Kochko A."/>
            <person name="Graziosi G."/>
            <person name="Henry R.J."/>
            <person name="Jayarama X."/>
            <person name="Ming R."/>
            <person name="Nagai C."/>
            <person name="Rounsley S."/>
            <person name="Sankoff D."/>
            <person name="Giuliano G."/>
            <person name="Albert V.A."/>
            <person name="Wincker P."/>
            <person name="Lashermes P."/>
        </authorList>
    </citation>
    <scope>NUCLEOTIDE SEQUENCE [LARGE SCALE GENOMIC DNA]</scope>
    <source>
        <strain evidence="2">cv. DH200-94</strain>
    </source>
</reference>
<dbReference type="InParanoid" id="A0A068UXN0"/>
<accession>A0A068UXN0</accession>
<proteinExistence type="predicted"/>
<evidence type="ECO:0000313" key="1">
    <source>
        <dbReference type="EMBL" id="CDP13161.1"/>
    </source>
</evidence>
<name>A0A068UXN0_COFCA</name>
<sequence>MQSRSSLSSSRLKVTVRKISGVFKAVGHQIGVWCSVCHGRCTAHAVKLHRLVRVQVLRLPSILVGCYHLLQLFHPL</sequence>
<dbReference type="EMBL" id="HG739157">
    <property type="protein sequence ID" value="CDP13161.1"/>
    <property type="molecule type" value="Genomic_DNA"/>
</dbReference>